<evidence type="ECO:0008006" key="11">
    <source>
        <dbReference type="Google" id="ProtNLM"/>
    </source>
</evidence>
<dbReference type="RefSeq" id="WP_146887641.1">
    <property type="nucleotide sequence ID" value="NZ_BJXB01000021.1"/>
</dbReference>
<dbReference type="AlphaFoldDB" id="A0A511N6P3"/>
<dbReference type="OrthoDB" id="9811293at2"/>
<evidence type="ECO:0000256" key="8">
    <source>
        <dbReference type="SAM" id="Phobius"/>
    </source>
</evidence>
<dbReference type="GO" id="GO:0045436">
    <property type="term" value="F:lycopene beta cyclase activity"/>
    <property type="evidence" value="ECO:0007669"/>
    <property type="project" value="UniProtKB-ARBA"/>
</dbReference>
<evidence type="ECO:0000313" key="10">
    <source>
        <dbReference type="Proteomes" id="UP000321306"/>
    </source>
</evidence>
<evidence type="ECO:0000256" key="6">
    <source>
        <dbReference type="ARBA" id="ARBA00023136"/>
    </source>
</evidence>
<feature type="transmembrane region" description="Helical" evidence="8">
    <location>
        <begin position="305"/>
        <end position="323"/>
    </location>
</feature>
<feature type="transmembrane region" description="Helical" evidence="8">
    <location>
        <begin position="6"/>
        <end position="24"/>
    </location>
</feature>
<protein>
    <recommendedName>
        <fullName evidence="11">Carotenoid biosynthesis protein</fullName>
    </recommendedName>
</protein>
<feature type="transmembrane region" description="Helical" evidence="8">
    <location>
        <begin position="446"/>
        <end position="474"/>
    </location>
</feature>
<sequence length="492" mass="55738">MTYWEYHFIFTLPLLALLLLVTLRETRKQPLAGHYRPENGWALRFYFLLPLLALVYTTPWDNFLIYKGVWQYPPERVSMVIGYVPIEEYFFFLVQPLIAGLWVFFLLRRWGSPKLGFQSARIWGTLFWGALSFLGAGLLFTEAGYYMGLILAWACPVIAFQWAFGGDLILSNRKVFWVGLMVPTVYLWITDALAINTFGIWDISTKYSFAFKPFGLPIEEATFFLITNLLVVQGLLLFLHPEALKRWFRLARSVRPWTLFVALYALLKIPVPLWPDGFPLLATLSTGALAVAALLWAFENVGKKAFLLFALTFGIGLGVEVLGSRTGFPFGHYTYDPPGLTLFGVPLIVPLGWWAMTLSAYLLAKGNPWITGLLLVAWDLGLEPLMVREGYWSWQEGQLWSGYYGVPVQNFMAWYGVGVALAFLLKRLAPEMKTSDFAWAYRIEALFLPTGLLLLGIYPAGFVTLALMGGLAWVHSWKSSSKPSSVTPYEKA</sequence>
<keyword evidence="6 8" id="KW-0472">Membrane</keyword>
<feature type="transmembrane region" description="Helical" evidence="8">
    <location>
        <begin position="119"/>
        <end position="139"/>
    </location>
</feature>
<dbReference type="PANTHER" id="PTHR39419:SF1">
    <property type="entry name" value="SLL0814 PROTEIN"/>
    <property type="match status" value="1"/>
</dbReference>
<evidence type="ECO:0000256" key="2">
    <source>
        <dbReference type="ARBA" id="ARBA00004829"/>
    </source>
</evidence>
<proteinExistence type="predicted"/>
<keyword evidence="10" id="KW-1185">Reference proteome</keyword>
<gene>
    <name evidence="9" type="ORF">DC3_41500</name>
</gene>
<feature type="transmembrane region" description="Helical" evidence="8">
    <location>
        <begin position="253"/>
        <end position="271"/>
    </location>
</feature>
<keyword evidence="5 8" id="KW-1133">Transmembrane helix</keyword>
<accession>A0A511N6P3</accession>
<feature type="transmembrane region" description="Helical" evidence="8">
    <location>
        <begin position="145"/>
        <end position="164"/>
    </location>
</feature>
<comment type="caution">
    <text evidence="9">The sequence shown here is derived from an EMBL/GenBank/DDBJ whole genome shotgun (WGS) entry which is preliminary data.</text>
</comment>
<feature type="transmembrane region" description="Helical" evidence="8">
    <location>
        <begin position="45"/>
        <end position="69"/>
    </location>
</feature>
<comment type="subcellular location">
    <subcellularLocation>
        <location evidence="1">Membrane</location>
        <topology evidence="1">Multi-pass membrane protein</topology>
    </subcellularLocation>
</comment>
<feature type="transmembrane region" description="Helical" evidence="8">
    <location>
        <begin position="277"/>
        <end position="298"/>
    </location>
</feature>
<feature type="transmembrane region" description="Helical" evidence="8">
    <location>
        <begin position="176"/>
        <end position="201"/>
    </location>
</feature>
<dbReference type="InterPro" id="IPR007354">
    <property type="entry name" value="CruF-like"/>
</dbReference>
<dbReference type="NCBIfam" id="TIGR03462">
    <property type="entry name" value="CarR_dom_SF"/>
    <property type="match status" value="2"/>
</dbReference>
<dbReference type="GO" id="GO:0016872">
    <property type="term" value="F:intramolecular lyase activity"/>
    <property type="evidence" value="ECO:0007669"/>
    <property type="project" value="InterPro"/>
</dbReference>
<evidence type="ECO:0000256" key="5">
    <source>
        <dbReference type="ARBA" id="ARBA00022989"/>
    </source>
</evidence>
<reference evidence="9 10" key="1">
    <citation type="submission" date="2019-07" db="EMBL/GenBank/DDBJ databases">
        <title>Whole genome shotgun sequence of Deinococcus cellulosilyticus NBRC 106333.</title>
        <authorList>
            <person name="Hosoyama A."/>
            <person name="Uohara A."/>
            <person name="Ohji S."/>
            <person name="Ichikawa N."/>
        </authorList>
    </citation>
    <scope>NUCLEOTIDE SEQUENCE [LARGE SCALE GENOMIC DNA]</scope>
    <source>
        <strain evidence="9 10">NBRC 106333</strain>
    </source>
</reference>
<feature type="transmembrane region" description="Helical" evidence="8">
    <location>
        <begin position="407"/>
        <end position="425"/>
    </location>
</feature>
<dbReference type="GO" id="GO:0016117">
    <property type="term" value="P:carotenoid biosynthetic process"/>
    <property type="evidence" value="ECO:0007669"/>
    <property type="project" value="UniProtKB-KW"/>
</dbReference>
<organism evidence="9 10">
    <name type="scientific">Deinococcus cellulosilyticus (strain DSM 18568 / NBRC 106333 / KACC 11606 / 5516J-15)</name>
    <dbReference type="NCBI Taxonomy" id="1223518"/>
    <lineage>
        <taxon>Bacteria</taxon>
        <taxon>Thermotogati</taxon>
        <taxon>Deinococcota</taxon>
        <taxon>Deinococci</taxon>
        <taxon>Deinococcales</taxon>
        <taxon>Deinococcaceae</taxon>
        <taxon>Deinococcus</taxon>
    </lineage>
</organism>
<feature type="transmembrane region" description="Helical" evidence="8">
    <location>
        <begin position="89"/>
        <end position="107"/>
    </location>
</feature>
<comment type="pathway">
    <text evidence="2">Carotenoid biosynthesis.</text>
</comment>
<feature type="transmembrane region" description="Helical" evidence="8">
    <location>
        <begin position="221"/>
        <end position="241"/>
    </location>
</feature>
<dbReference type="InterPro" id="IPR017825">
    <property type="entry name" value="Lycopene_cyclase_dom"/>
</dbReference>
<dbReference type="EMBL" id="BJXB01000021">
    <property type="protein sequence ID" value="GEM48515.1"/>
    <property type="molecule type" value="Genomic_DNA"/>
</dbReference>
<dbReference type="PANTHER" id="PTHR39419">
    <property type="entry name" value="SLL0814 PROTEIN"/>
    <property type="match status" value="1"/>
</dbReference>
<evidence type="ECO:0000256" key="1">
    <source>
        <dbReference type="ARBA" id="ARBA00004141"/>
    </source>
</evidence>
<keyword evidence="4" id="KW-0125">Carotenoid biosynthesis</keyword>
<dbReference type="GO" id="GO:0016020">
    <property type="term" value="C:membrane"/>
    <property type="evidence" value="ECO:0007669"/>
    <property type="project" value="UniProtKB-SubCell"/>
</dbReference>
<feature type="transmembrane region" description="Helical" evidence="8">
    <location>
        <begin position="370"/>
        <end position="387"/>
    </location>
</feature>
<evidence type="ECO:0000313" key="9">
    <source>
        <dbReference type="EMBL" id="GEM48515.1"/>
    </source>
</evidence>
<evidence type="ECO:0000256" key="3">
    <source>
        <dbReference type="ARBA" id="ARBA00022692"/>
    </source>
</evidence>
<dbReference type="Proteomes" id="UP000321306">
    <property type="component" value="Unassembled WGS sequence"/>
</dbReference>
<name>A0A511N6P3_DEIC1</name>
<keyword evidence="3 8" id="KW-0812">Transmembrane</keyword>
<keyword evidence="7" id="KW-0413">Isomerase</keyword>
<dbReference type="Pfam" id="PF04240">
    <property type="entry name" value="Caroten_synth"/>
    <property type="match status" value="1"/>
</dbReference>
<evidence type="ECO:0000256" key="7">
    <source>
        <dbReference type="ARBA" id="ARBA00023235"/>
    </source>
</evidence>
<feature type="transmembrane region" description="Helical" evidence="8">
    <location>
        <begin position="343"/>
        <end position="363"/>
    </location>
</feature>
<evidence type="ECO:0000256" key="4">
    <source>
        <dbReference type="ARBA" id="ARBA00022746"/>
    </source>
</evidence>